<dbReference type="AlphaFoldDB" id="A0A517QVL2"/>
<gene>
    <name evidence="1" type="ORF">Mal48_48920</name>
</gene>
<evidence type="ECO:0000313" key="2">
    <source>
        <dbReference type="Proteomes" id="UP000315724"/>
    </source>
</evidence>
<dbReference type="KEGG" id="tpol:Mal48_48920"/>
<dbReference type="Proteomes" id="UP000315724">
    <property type="component" value="Chromosome"/>
</dbReference>
<sequence>MAMIAPPYTILRSHSVLTLPTDTARSLCILLNLRRIRIVRLRETVTVRLKGAVKPFEAIVSAEVESTCLAQTPWIREFRDRRRAVFQQKLPLGMRRSDN</sequence>
<organism evidence="1 2">
    <name type="scientific">Thalassoglobus polymorphus</name>
    <dbReference type="NCBI Taxonomy" id="2527994"/>
    <lineage>
        <taxon>Bacteria</taxon>
        <taxon>Pseudomonadati</taxon>
        <taxon>Planctomycetota</taxon>
        <taxon>Planctomycetia</taxon>
        <taxon>Planctomycetales</taxon>
        <taxon>Planctomycetaceae</taxon>
        <taxon>Thalassoglobus</taxon>
    </lineage>
</organism>
<proteinExistence type="predicted"/>
<name>A0A517QVL2_9PLAN</name>
<keyword evidence="2" id="KW-1185">Reference proteome</keyword>
<protein>
    <submittedName>
        <fullName evidence="1">Uncharacterized protein</fullName>
    </submittedName>
</protein>
<accession>A0A517QVL2</accession>
<evidence type="ECO:0000313" key="1">
    <source>
        <dbReference type="EMBL" id="QDT35614.1"/>
    </source>
</evidence>
<reference evidence="1 2" key="1">
    <citation type="submission" date="2019-02" db="EMBL/GenBank/DDBJ databases">
        <title>Deep-cultivation of Planctomycetes and their phenomic and genomic characterization uncovers novel biology.</title>
        <authorList>
            <person name="Wiegand S."/>
            <person name="Jogler M."/>
            <person name="Boedeker C."/>
            <person name="Pinto D."/>
            <person name="Vollmers J."/>
            <person name="Rivas-Marin E."/>
            <person name="Kohn T."/>
            <person name="Peeters S.H."/>
            <person name="Heuer A."/>
            <person name="Rast P."/>
            <person name="Oberbeckmann S."/>
            <person name="Bunk B."/>
            <person name="Jeske O."/>
            <person name="Meyerdierks A."/>
            <person name="Storesund J.E."/>
            <person name="Kallscheuer N."/>
            <person name="Luecker S."/>
            <person name="Lage O.M."/>
            <person name="Pohl T."/>
            <person name="Merkel B.J."/>
            <person name="Hornburger P."/>
            <person name="Mueller R.-W."/>
            <person name="Bruemmer F."/>
            <person name="Labrenz M."/>
            <person name="Spormann A.M."/>
            <person name="Op den Camp H."/>
            <person name="Overmann J."/>
            <person name="Amann R."/>
            <person name="Jetten M.S.M."/>
            <person name="Mascher T."/>
            <person name="Medema M.H."/>
            <person name="Devos D.P."/>
            <person name="Kaster A.-K."/>
            <person name="Ovreas L."/>
            <person name="Rohde M."/>
            <person name="Galperin M.Y."/>
            <person name="Jogler C."/>
        </authorList>
    </citation>
    <scope>NUCLEOTIDE SEQUENCE [LARGE SCALE GENOMIC DNA]</scope>
    <source>
        <strain evidence="1 2">Mal48</strain>
    </source>
</reference>
<dbReference type="EMBL" id="CP036267">
    <property type="protein sequence ID" value="QDT35614.1"/>
    <property type="molecule type" value="Genomic_DNA"/>
</dbReference>